<feature type="coiled-coil region" evidence="1">
    <location>
        <begin position="121"/>
        <end position="162"/>
    </location>
</feature>
<evidence type="ECO:0000313" key="3">
    <source>
        <dbReference type="EMBL" id="MDO7873915.1"/>
    </source>
</evidence>
<reference evidence="3" key="1">
    <citation type="submission" date="2023-07" db="EMBL/GenBank/DDBJ databases">
        <authorList>
            <person name="Kim M.K."/>
        </authorList>
    </citation>
    <scope>NUCLEOTIDE SEQUENCE</scope>
    <source>
        <strain evidence="3">ASUV-10-1</strain>
    </source>
</reference>
<sequence length="188" mass="20787">MQRTITAAMFHSVAVAWLLALPLLAPAQPALTPDSPLPRLLAERKVLTNRYAAARAQRNSLFGNKPSKKDLQEVVDALQGIVDKDQQIVDALNKTTVAAQTAAQHYGTTAAQLQNTSRDDRNLTAQRLNEVENDLQNAQQREKKQLSRVQELEAELNEAQSGRLWRDGLLAGLGLLCAGLFVAWRRRA</sequence>
<evidence type="ECO:0000313" key="4">
    <source>
        <dbReference type="Proteomes" id="UP001176429"/>
    </source>
</evidence>
<name>A0ABT9B6L8_9BACT</name>
<protein>
    <submittedName>
        <fullName evidence="3">Uncharacterized protein</fullName>
    </submittedName>
</protein>
<keyword evidence="1" id="KW-0175">Coiled coil</keyword>
<evidence type="ECO:0000256" key="1">
    <source>
        <dbReference type="SAM" id="Coils"/>
    </source>
</evidence>
<dbReference type="Proteomes" id="UP001176429">
    <property type="component" value="Unassembled WGS sequence"/>
</dbReference>
<feature type="chain" id="PRO_5046824003" evidence="2">
    <location>
        <begin position="28"/>
        <end position="188"/>
    </location>
</feature>
<comment type="caution">
    <text evidence="3">The sequence shown here is derived from an EMBL/GenBank/DDBJ whole genome shotgun (WGS) entry which is preliminary data.</text>
</comment>
<accession>A0ABT9B6L8</accession>
<feature type="signal peptide" evidence="2">
    <location>
        <begin position="1"/>
        <end position="27"/>
    </location>
</feature>
<dbReference type="EMBL" id="JAUQSY010000002">
    <property type="protein sequence ID" value="MDO7873915.1"/>
    <property type="molecule type" value="Genomic_DNA"/>
</dbReference>
<keyword evidence="4" id="KW-1185">Reference proteome</keyword>
<gene>
    <name evidence="3" type="ORF">Q5H93_04155</name>
</gene>
<keyword evidence="2" id="KW-0732">Signal</keyword>
<proteinExistence type="predicted"/>
<evidence type="ECO:0000256" key="2">
    <source>
        <dbReference type="SAM" id="SignalP"/>
    </source>
</evidence>
<organism evidence="3 4">
    <name type="scientific">Hymenobacter aranciens</name>
    <dbReference type="NCBI Taxonomy" id="3063996"/>
    <lineage>
        <taxon>Bacteria</taxon>
        <taxon>Pseudomonadati</taxon>
        <taxon>Bacteroidota</taxon>
        <taxon>Cytophagia</taxon>
        <taxon>Cytophagales</taxon>
        <taxon>Hymenobacteraceae</taxon>
        <taxon>Hymenobacter</taxon>
    </lineage>
</organism>